<dbReference type="PANTHER" id="PTHR43046">
    <property type="entry name" value="GDP-MANNOSE MANNOSYL HYDROLASE"/>
    <property type="match status" value="1"/>
</dbReference>
<feature type="domain" description="Nudix hydrolase" evidence="3">
    <location>
        <begin position="6"/>
        <end position="151"/>
    </location>
</feature>
<comment type="cofactor">
    <cofactor evidence="1">
        <name>Mg(2+)</name>
        <dbReference type="ChEBI" id="CHEBI:18420"/>
    </cofactor>
</comment>
<name>A0A0S2I1R8_9BACT</name>
<dbReference type="PANTHER" id="PTHR43046:SF14">
    <property type="entry name" value="MUTT_NUDIX FAMILY PROTEIN"/>
    <property type="match status" value="1"/>
</dbReference>
<dbReference type="Pfam" id="PF00293">
    <property type="entry name" value="NUDIX"/>
    <property type="match status" value="1"/>
</dbReference>
<dbReference type="GO" id="GO:0016787">
    <property type="term" value="F:hydrolase activity"/>
    <property type="evidence" value="ECO:0007669"/>
    <property type="project" value="UniProtKB-KW"/>
</dbReference>
<keyword evidence="2 4" id="KW-0378">Hydrolase</keyword>
<dbReference type="Proteomes" id="UP000064893">
    <property type="component" value="Chromosome"/>
</dbReference>
<reference evidence="4 5" key="1">
    <citation type="submission" date="2015-11" db="EMBL/GenBank/DDBJ databases">
        <title>Description and complete genome sequence of a novel strain predominating in hypersaline microbial mats and representing a new family of the Bacteriodetes phylum.</title>
        <authorList>
            <person name="Spring S."/>
            <person name="Bunk B."/>
            <person name="Sproer C."/>
            <person name="Klenk H.-P."/>
        </authorList>
    </citation>
    <scope>NUCLEOTIDE SEQUENCE [LARGE SCALE GENOMIC DNA]</scope>
    <source>
        <strain evidence="4 5">L21-Spi-D4</strain>
    </source>
</reference>
<organism evidence="4 5">
    <name type="scientific">Salinivirga cyanobacteriivorans</name>
    <dbReference type="NCBI Taxonomy" id="1307839"/>
    <lineage>
        <taxon>Bacteria</taxon>
        <taxon>Pseudomonadati</taxon>
        <taxon>Bacteroidota</taxon>
        <taxon>Bacteroidia</taxon>
        <taxon>Bacteroidales</taxon>
        <taxon>Salinivirgaceae</taxon>
        <taxon>Salinivirga</taxon>
    </lineage>
</organism>
<keyword evidence="5" id="KW-1185">Reference proteome</keyword>
<dbReference type="KEGG" id="blq:L21SP5_02674"/>
<gene>
    <name evidence="4" type="ORF">L21SP5_02674</name>
</gene>
<protein>
    <submittedName>
        <fullName evidence="4">Nucleoside triphosphate pyrophosphohydrolase</fullName>
    </submittedName>
</protein>
<dbReference type="AlphaFoldDB" id="A0A0S2I1R8"/>
<dbReference type="Gene3D" id="3.90.79.10">
    <property type="entry name" value="Nucleoside Triphosphate Pyrophosphohydrolase"/>
    <property type="match status" value="1"/>
</dbReference>
<evidence type="ECO:0000256" key="2">
    <source>
        <dbReference type="ARBA" id="ARBA00022801"/>
    </source>
</evidence>
<proteinExistence type="predicted"/>
<evidence type="ECO:0000313" key="4">
    <source>
        <dbReference type="EMBL" id="ALO16297.1"/>
    </source>
</evidence>
<dbReference type="OrthoDB" id="9810648at2"/>
<evidence type="ECO:0000313" key="5">
    <source>
        <dbReference type="Proteomes" id="UP000064893"/>
    </source>
</evidence>
<dbReference type="InterPro" id="IPR015797">
    <property type="entry name" value="NUDIX_hydrolase-like_dom_sf"/>
</dbReference>
<dbReference type="PROSITE" id="PS51462">
    <property type="entry name" value="NUDIX"/>
    <property type="match status" value="1"/>
</dbReference>
<sequence length="158" mass="18681">MSSDKKRHSEFNIRVYGLVINENNEILLTDEYRLGAYMTKFPGGGLEKGEGTIDCLHREFWEETHQKIINISHYYTTDFYQKGWFYENMQLISIYYKAQLKNPEALKTSNKKFDFNKTDDNPQSFRWISIKNIEQADMTFPIDKVVIAMLQKELVSQS</sequence>
<dbReference type="SUPFAM" id="SSF55811">
    <property type="entry name" value="Nudix"/>
    <property type="match status" value="1"/>
</dbReference>
<accession>A0A0S2I1R8</accession>
<dbReference type="EMBL" id="CP013118">
    <property type="protein sequence ID" value="ALO16297.1"/>
    <property type="molecule type" value="Genomic_DNA"/>
</dbReference>
<dbReference type="STRING" id="1307839.L21SP5_02674"/>
<evidence type="ECO:0000259" key="3">
    <source>
        <dbReference type="PROSITE" id="PS51462"/>
    </source>
</evidence>
<evidence type="ECO:0000256" key="1">
    <source>
        <dbReference type="ARBA" id="ARBA00001946"/>
    </source>
</evidence>
<dbReference type="InterPro" id="IPR000086">
    <property type="entry name" value="NUDIX_hydrolase_dom"/>
</dbReference>